<proteinExistence type="predicted"/>
<keyword evidence="2" id="KW-0964">Secreted</keyword>
<accession>A0A6B3NK42</accession>
<protein>
    <submittedName>
        <fullName evidence="3">Calcium-binding protein</fullName>
    </submittedName>
</protein>
<dbReference type="PANTHER" id="PTHR38340">
    <property type="entry name" value="S-LAYER PROTEIN"/>
    <property type="match status" value="1"/>
</dbReference>
<dbReference type="InterPro" id="IPR001343">
    <property type="entry name" value="Hemolysn_Ca-bd"/>
</dbReference>
<comment type="subcellular location">
    <subcellularLocation>
        <location evidence="1">Secreted</location>
    </subcellularLocation>
</comment>
<evidence type="ECO:0000313" key="3">
    <source>
        <dbReference type="EMBL" id="NER31245.1"/>
    </source>
</evidence>
<dbReference type="InterPro" id="IPR018511">
    <property type="entry name" value="Hemolysin-typ_Ca-bd_CS"/>
</dbReference>
<dbReference type="EMBL" id="JAAHFQ010000761">
    <property type="protein sequence ID" value="NER31245.1"/>
    <property type="molecule type" value="Genomic_DNA"/>
</dbReference>
<reference evidence="3" key="1">
    <citation type="submission" date="2019-11" db="EMBL/GenBank/DDBJ databases">
        <title>Genomic insights into an expanded diversity of filamentous marine cyanobacteria reveals the extraordinary biosynthetic potential of Moorea and Okeania.</title>
        <authorList>
            <person name="Ferreira Leao T."/>
            <person name="Wang M."/>
            <person name="Moss N."/>
            <person name="Da Silva R."/>
            <person name="Sanders J."/>
            <person name="Nurk S."/>
            <person name="Gurevich A."/>
            <person name="Humphrey G."/>
            <person name="Reher R."/>
            <person name="Zhu Q."/>
            <person name="Belda-Ferre P."/>
            <person name="Glukhov E."/>
            <person name="Rex R."/>
            <person name="Dorrestein P.C."/>
            <person name="Knight R."/>
            <person name="Pevzner P."/>
            <person name="Gerwick W.H."/>
            <person name="Gerwick L."/>
        </authorList>
    </citation>
    <scope>NUCLEOTIDE SEQUENCE</scope>
    <source>
        <strain evidence="3">SIO1C4</strain>
    </source>
</reference>
<gene>
    <name evidence="3" type="ORF">F6J89_27405</name>
</gene>
<feature type="non-terminal residue" evidence="3">
    <location>
        <position position="1"/>
    </location>
</feature>
<evidence type="ECO:0000256" key="1">
    <source>
        <dbReference type="ARBA" id="ARBA00004613"/>
    </source>
</evidence>
<dbReference type="PANTHER" id="PTHR38340:SF1">
    <property type="entry name" value="S-LAYER PROTEIN"/>
    <property type="match status" value="1"/>
</dbReference>
<dbReference type="AlphaFoldDB" id="A0A6B3NK42"/>
<organism evidence="3">
    <name type="scientific">Symploca sp. SIO1C4</name>
    <dbReference type="NCBI Taxonomy" id="2607765"/>
    <lineage>
        <taxon>Bacteria</taxon>
        <taxon>Bacillati</taxon>
        <taxon>Cyanobacteriota</taxon>
        <taxon>Cyanophyceae</taxon>
        <taxon>Coleofasciculales</taxon>
        <taxon>Coleofasciculaceae</taxon>
        <taxon>Symploca</taxon>
    </lineage>
</organism>
<dbReference type="Pfam" id="PF00353">
    <property type="entry name" value="HemolysinCabind"/>
    <property type="match status" value="2"/>
</dbReference>
<name>A0A6B3NK42_9CYAN</name>
<dbReference type="GO" id="GO:0005509">
    <property type="term" value="F:calcium ion binding"/>
    <property type="evidence" value="ECO:0007669"/>
    <property type="project" value="InterPro"/>
</dbReference>
<dbReference type="InterPro" id="IPR050557">
    <property type="entry name" value="RTX_toxin/Mannuronan_C5-epim"/>
</dbReference>
<sequence length="166" mass="17408">HDWLDGGTGNDVLYGESGNDILLGGEGHDWLDGGTGNDVLYGESGNDILLGGEGHDWLDGGTGNDVLYGSTSSVSGTPEYDILTGGEGTDIFALGDIFDAYYQGLGFAEITDFNSHEGDQILVFGNASDYSLDAVSDGISIKYQGDLIGFVANTTDVILSDDFIFV</sequence>
<comment type="caution">
    <text evidence="3">The sequence shown here is derived from an EMBL/GenBank/DDBJ whole genome shotgun (WGS) entry which is preliminary data.</text>
</comment>
<dbReference type="SUPFAM" id="SSF51120">
    <property type="entry name" value="beta-Roll"/>
    <property type="match status" value="1"/>
</dbReference>
<dbReference type="PROSITE" id="PS00330">
    <property type="entry name" value="HEMOLYSIN_CALCIUM"/>
    <property type="match status" value="3"/>
</dbReference>
<dbReference type="Gene3D" id="2.150.10.10">
    <property type="entry name" value="Serralysin-like metalloprotease, C-terminal"/>
    <property type="match status" value="2"/>
</dbReference>
<dbReference type="GO" id="GO:0005576">
    <property type="term" value="C:extracellular region"/>
    <property type="evidence" value="ECO:0007669"/>
    <property type="project" value="UniProtKB-SubCell"/>
</dbReference>
<dbReference type="PRINTS" id="PR00313">
    <property type="entry name" value="CABNDNGRPT"/>
</dbReference>
<evidence type="ECO:0000256" key="2">
    <source>
        <dbReference type="ARBA" id="ARBA00022525"/>
    </source>
</evidence>
<dbReference type="InterPro" id="IPR011049">
    <property type="entry name" value="Serralysin-like_metalloprot_C"/>
</dbReference>